<dbReference type="SUPFAM" id="SSF55729">
    <property type="entry name" value="Acyl-CoA N-acyltransferases (Nat)"/>
    <property type="match status" value="1"/>
</dbReference>
<organism evidence="2 3">
    <name type="scientific">Albidovulum denitrificans</name>
    <dbReference type="NCBI Taxonomy" id="404881"/>
    <lineage>
        <taxon>Bacteria</taxon>
        <taxon>Pseudomonadati</taxon>
        <taxon>Pseudomonadota</taxon>
        <taxon>Alphaproteobacteria</taxon>
        <taxon>Rhodobacterales</taxon>
        <taxon>Paracoccaceae</taxon>
        <taxon>Albidovulum</taxon>
    </lineage>
</organism>
<dbReference type="GO" id="GO:0016747">
    <property type="term" value="F:acyltransferase activity, transferring groups other than amino-acyl groups"/>
    <property type="evidence" value="ECO:0007669"/>
    <property type="project" value="InterPro"/>
</dbReference>
<proteinExistence type="predicted"/>
<evidence type="ECO:0000259" key="1">
    <source>
        <dbReference type="PROSITE" id="PS51186"/>
    </source>
</evidence>
<dbReference type="EMBL" id="PVEP01000002">
    <property type="protein sequence ID" value="PQV57557.1"/>
    <property type="molecule type" value="Genomic_DNA"/>
</dbReference>
<accession>A0A2S8S9Q4</accession>
<dbReference type="InterPro" id="IPR016181">
    <property type="entry name" value="Acyl_CoA_acyltransferase"/>
</dbReference>
<comment type="caution">
    <text evidence="2">The sequence shown here is derived from an EMBL/GenBank/DDBJ whole genome shotgun (WGS) entry which is preliminary data.</text>
</comment>
<dbReference type="Gene3D" id="3.40.630.30">
    <property type="match status" value="1"/>
</dbReference>
<keyword evidence="3" id="KW-1185">Reference proteome</keyword>
<dbReference type="Proteomes" id="UP000238338">
    <property type="component" value="Unassembled WGS sequence"/>
</dbReference>
<dbReference type="AlphaFoldDB" id="A0A2S8S9Q4"/>
<evidence type="ECO:0000313" key="3">
    <source>
        <dbReference type="Proteomes" id="UP000238338"/>
    </source>
</evidence>
<sequence length="256" mass="27304">MTLTDAGFRVEVLCLPDTPRDSLDKAAGALYALFGAREKEFGFGPNVIVDYPQVTGPDTGFLADPVAHIAARVEALGRDGPIARVVLLTTYGDLLLPPLTGAGYRAERIDMPAGPDQTFAFTLDRDSGAGRCLYLEAVNEADEKIRPSFVIRLLDGTGRLCGGACGAVHGTHAYLSILTLIPGLPAGTGTTLAREVLAILRGQGVRAVDLGTQTAGRFYEKLGFRVTHRLVRGLRTRVAADGRQIDDDLVMLRATL</sequence>
<name>A0A2S8S9Q4_9RHOB</name>
<dbReference type="RefSeq" id="WP_105513798.1">
    <property type="nucleotide sequence ID" value="NZ_PVEP01000002.1"/>
</dbReference>
<feature type="domain" description="N-acetyltransferase" evidence="1">
    <location>
        <begin position="109"/>
        <end position="256"/>
    </location>
</feature>
<dbReference type="PROSITE" id="PS51186">
    <property type="entry name" value="GNAT"/>
    <property type="match status" value="1"/>
</dbReference>
<dbReference type="InterPro" id="IPR000182">
    <property type="entry name" value="GNAT_dom"/>
</dbReference>
<gene>
    <name evidence="2" type="ORF">LX70_01363</name>
</gene>
<evidence type="ECO:0000313" key="2">
    <source>
        <dbReference type="EMBL" id="PQV57557.1"/>
    </source>
</evidence>
<dbReference type="OrthoDB" id="8446212at2"/>
<reference evidence="2 3" key="1">
    <citation type="submission" date="2018-02" db="EMBL/GenBank/DDBJ databases">
        <title>Genomic Encyclopedia of Archaeal and Bacterial Type Strains, Phase II (KMG-II): from individual species to whole genera.</title>
        <authorList>
            <person name="Goeker M."/>
        </authorList>
    </citation>
    <scope>NUCLEOTIDE SEQUENCE [LARGE SCALE GENOMIC DNA]</scope>
    <source>
        <strain evidence="2 3">DSM 18921</strain>
    </source>
</reference>
<protein>
    <recommendedName>
        <fullName evidence="1">N-acetyltransferase domain-containing protein</fullName>
    </recommendedName>
</protein>